<evidence type="ECO:0000313" key="1">
    <source>
        <dbReference type="Proteomes" id="UP000235220"/>
    </source>
</evidence>
<dbReference type="KEGG" id="jre:109019737"/>
<dbReference type="PANTHER" id="PTHR13382">
    <property type="entry name" value="MITOCHONDRIAL ATP SYNTHASE COUPLING FACTOR B"/>
    <property type="match status" value="1"/>
</dbReference>
<dbReference type="InterPro" id="IPR036047">
    <property type="entry name" value="F-box-like_dom_sf"/>
</dbReference>
<dbReference type="RefSeq" id="XP_018857637.1">
    <property type="nucleotide sequence ID" value="XM_019002092.2"/>
</dbReference>
<dbReference type="GeneID" id="109019737"/>
<dbReference type="Gene3D" id="3.80.10.10">
    <property type="entry name" value="Ribonuclease Inhibitor"/>
    <property type="match status" value="1"/>
</dbReference>
<sequence length="481" mass="53315">MPLSFSNRYADMNCEGPHDSWSCWGLNSELEGSDCSEMGKAELGGYGESVVADDVIDKLPSDPFGMDIRSTITITGWFKNWGEESDSGCDGFGIDEAENESADPHGLFAGLNWVWNGSMKFAPDSGNMKLGGISIPCDGFDGLGVETEFLDDAFALDGNVEDFMSVSRFGNWVVSKGDRELRDCGKSCFDDGEGGAPHDAMFFALSYLGVQDLLNVERVCKSLRDTVRSDHLLWRTIHIDQPLSEKITDDALLKLANRAQGTLQCLNLVECIRITDSGLKHVLETNPRLTKLSVPGCVRLSVDGLLDNLRAFKSVGLPGIKHLRIGGIHSIMDKQFEELQFLLNADKHMPLSARRPRIYRGGKSYLSSDDDCAIDVEVCPRCQKFRLVYDCPAESCQGKHQTAQLCRACILCIARCINCGRCIKDRDYEETFCLDSLCLDCWKLNGQDRPGEKGAPSFIERPGTSFASVADREDIVHRHWM</sequence>
<dbReference type="Pfam" id="PF12937">
    <property type="entry name" value="F-box-like"/>
    <property type="match status" value="1"/>
</dbReference>
<dbReference type="SUPFAM" id="SSF52047">
    <property type="entry name" value="RNI-like"/>
    <property type="match status" value="1"/>
</dbReference>
<dbReference type="STRING" id="51240.A0A2I4HNF7"/>
<protein>
    <submittedName>
        <fullName evidence="2">F-box protein SKIP14-like</fullName>
    </submittedName>
</protein>
<dbReference type="Gramene" id="Jr01_06030_p1">
    <property type="protein sequence ID" value="cds.Jr01_06030_p1"/>
    <property type="gene ID" value="Jr01_06030"/>
</dbReference>
<dbReference type="Gene3D" id="1.20.1280.50">
    <property type="match status" value="1"/>
</dbReference>
<dbReference type="PROSITE" id="PS50181">
    <property type="entry name" value="FBOX"/>
    <property type="match status" value="1"/>
</dbReference>
<proteinExistence type="predicted"/>
<dbReference type="SUPFAM" id="SSF81383">
    <property type="entry name" value="F-box domain"/>
    <property type="match status" value="1"/>
</dbReference>
<name>A0A2I4HNF7_JUGRE</name>
<dbReference type="OrthoDB" id="10044893at2759"/>
<gene>
    <name evidence="2" type="primary">LOC109019737</name>
</gene>
<dbReference type="GO" id="GO:0005737">
    <property type="term" value="C:cytoplasm"/>
    <property type="evidence" value="ECO:0000318"/>
    <property type="project" value="GO_Central"/>
</dbReference>
<keyword evidence="1" id="KW-1185">Reference proteome</keyword>
<dbReference type="AlphaFoldDB" id="A0A2I4HNF7"/>
<dbReference type="PANTHER" id="PTHR13382:SF22">
    <property type="entry name" value="F-BOX PROTEIN SKIP14"/>
    <property type="match status" value="1"/>
</dbReference>
<organism evidence="1 2">
    <name type="scientific">Juglans regia</name>
    <name type="common">English walnut</name>
    <dbReference type="NCBI Taxonomy" id="51240"/>
    <lineage>
        <taxon>Eukaryota</taxon>
        <taxon>Viridiplantae</taxon>
        <taxon>Streptophyta</taxon>
        <taxon>Embryophyta</taxon>
        <taxon>Tracheophyta</taxon>
        <taxon>Spermatophyta</taxon>
        <taxon>Magnoliopsida</taxon>
        <taxon>eudicotyledons</taxon>
        <taxon>Gunneridae</taxon>
        <taxon>Pentapetalae</taxon>
        <taxon>rosids</taxon>
        <taxon>fabids</taxon>
        <taxon>Fagales</taxon>
        <taxon>Juglandaceae</taxon>
        <taxon>Juglans</taxon>
    </lineage>
</organism>
<dbReference type="Proteomes" id="UP000235220">
    <property type="component" value="Chromosome 1"/>
</dbReference>
<dbReference type="FunCoup" id="A0A2I4HNF7">
    <property type="interactions" value="1506"/>
</dbReference>
<dbReference type="InterPro" id="IPR032675">
    <property type="entry name" value="LRR_dom_sf"/>
</dbReference>
<reference evidence="2" key="1">
    <citation type="submission" date="2025-08" db="UniProtKB">
        <authorList>
            <consortium name="RefSeq"/>
        </authorList>
    </citation>
    <scope>IDENTIFICATION</scope>
    <source>
        <tissue evidence="2">Leaves</tissue>
    </source>
</reference>
<evidence type="ECO:0000313" key="2">
    <source>
        <dbReference type="RefSeq" id="XP_018857637.1"/>
    </source>
</evidence>
<accession>A0A2I4HNF7</accession>
<dbReference type="InterPro" id="IPR001810">
    <property type="entry name" value="F-box_dom"/>
</dbReference>
<dbReference type="InterPro" id="IPR050648">
    <property type="entry name" value="F-box_LRR-repeat"/>
</dbReference>